<name>A0AAE0CDV9_9CHLO</name>
<feature type="region of interest" description="Disordered" evidence="2">
    <location>
        <begin position="119"/>
        <end position="149"/>
    </location>
</feature>
<reference evidence="3 4" key="1">
    <citation type="journal article" date="2015" name="Genome Biol. Evol.">
        <title>Comparative Genomics of a Bacterivorous Green Alga Reveals Evolutionary Causalities and Consequences of Phago-Mixotrophic Mode of Nutrition.</title>
        <authorList>
            <person name="Burns J.A."/>
            <person name="Paasch A."/>
            <person name="Narechania A."/>
            <person name="Kim E."/>
        </authorList>
    </citation>
    <scope>NUCLEOTIDE SEQUENCE [LARGE SCALE GENOMIC DNA]</scope>
    <source>
        <strain evidence="3 4">PLY_AMNH</strain>
    </source>
</reference>
<accession>A0AAE0CDV9</accession>
<evidence type="ECO:0000313" key="4">
    <source>
        <dbReference type="Proteomes" id="UP001190700"/>
    </source>
</evidence>
<organism evidence="3 4">
    <name type="scientific">Cymbomonas tetramitiformis</name>
    <dbReference type="NCBI Taxonomy" id="36881"/>
    <lineage>
        <taxon>Eukaryota</taxon>
        <taxon>Viridiplantae</taxon>
        <taxon>Chlorophyta</taxon>
        <taxon>Pyramimonadophyceae</taxon>
        <taxon>Pyramimonadales</taxon>
        <taxon>Pyramimonadaceae</taxon>
        <taxon>Cymbomonas</taxon>
    </lineage>
</organism>
<sequence>MESRISQLQSEVKKREQERDEVIEDLLVAQEECSMNADSIIRHSAASDNDDEDEGPVHQSEDILANLEAFDINFDTVFKDEKVAIESAYAARKEADLNKAEEAQWRWEKNLEEAARKELRAREGARRREEREQIENQKAEEAAKRHAEREMITRERQSVAALKRATQKKDGEIRATEKREKALNVWRKKLLATKRKEAKARDKKTCINLLRVARGYTRCRLLHHENRAAFQLSNRLQG</sequence>
<feature type="region of interest" description="Disordered" evidence="2">
    <location>
        <begin position="39"/>
        <end position="61"/>
    </location>
</feature>
<keyword evidence="4" id="KW-1185">Reference proteome</keyword>
<evidence type="ECO:0000256" key="2">
    <source>
        <dbReference type="SAM" id="MobiDB-lite"/>
    </source>
</evidence>
<feature type="coiled-coil region" evidence="1">
    <location>
        <begin position="5"/>
        <end position="32"/>
    </location>
</feature>
<gene>
    <name evidence="3" type="ORF">CYMTET_37487</name>
</gene>
<dbReference type="AlphaFoldDB" id="A0AAE0CDV9"/>
<evidence type="ECO:0000256" key="1">
    <source>
        <dbReference type="SAM" id="Coils"/>
    </source>
</evidence>
<dbReference type="Proteomes" id="UP001190700">
    <property type="component" value="Unassembled WGS sequence"/>
</dbReference>
<evidence type="ECO:0000313" key="3">
    <source>
        <dbReference type="EMBL" id="KAK3253261.1"/>
    </source>
</evidence>
<keyword evidence="1" id="KW-0175">Coiled coil</keyword>
<dbReference type="EMBL" id="LGRX02024919">
    <property type="protein sequence ID" value="KAK3253261.1"/>
    <property type="molecule type" value="Genomic_DNA"/>
</dbReference>
<proteinExistence type="predicted"/>
<protein>
    <submittedName>
        <fullName evidence="3">Uncharacterized protein</fullName>
    </submittedName>
</protein>
<comment type="caution">
    <text evidence="3">The sequence shown here is derived from an EMBL/GenBank/DDBJ whole genome shotgun (WGS) entry which is preliminary data.</text>
</comment>